<protein>
    <submittedName>
        <fullName evidence="2">Uncharacterized protein</fullName>
    </submittedName>
</protein>
<keyword evidence="3" id="KW-1185">Reference proteome</keyword>
<dbReference type="Proteomes" id="UP001239445">
    <property type="component" value="Unassembled WGS sequence"/>
</dbReference>
<feature type="chain" id="PRO_5042571483" evidence="1">
    <location>
        <begin position="25"/>
        <end position="166"/>
    </location>
</feature>
<name>A0AAJ0B0H2_9PEZI</name>
<proteinExistence type="predicted"/>
<dbReference type="EMBL" id="MU839859">
    <property type="protein sequence ID" value="KAK1749423.1"/>
    <property type="molecule type" value="Genomic_DNA"/>
</dbReference>
<feature type="signal peptide" evidence="1">
    <location>
        <begin position="1"/>
        <end position="24"/>
    </location>
</feature>
<comment type="caution">
    <text evidence="2">The sequence shown here is derived from an EMBL/GenBank/DDBJ whole genome shotgun (WGS) entry which is preliminary data.</text>
</comment>
<accession>A0AAJ0B0H2</accession>
<gene>
    <name evidence="2" type="ORF">QBC47DRAFT_418955</name>
</gene>
<keyword evidence="1" id="KW-0732">Signal</keyword>
<evidence type="ECO:0000313" key="3">
    <source>
        <dbReference type="Proteomes" id="UP001239445"/>
    </source>
</evidence>
<dbReference type="AlphaFoldDB" id="A0AAJ0B0H2"/>
<organism evidence="2 3">
    <name type="scientific">Echria macrotheca</name>
    <dbReference type="NCBI Taxonomy" id="438768"/>
    <lineage>
        <taxon>Eukaryota</taxon>
        <taxon>Fungi</taxon>
        <taxon>Dikarya</taxon>
        <taxon>Ascomycota</taxon>
        <taxon>Pezizomycotina</taxon>
        <taxon>Sordariomycetes</taxon>
        <taxon>Sordariomycetidae</taxon>
        <taxon>Sordariales</taxon>
        <taxon>Schizotheciaceae</taxon>
        <taxon>Echria</taxon>
    </lineage>
</organism>
<evidence type="ECO:0000313" key="2">
    <source>
        <dbReference type="EMBL" id="KAK1749423.1"/>
    </source>
</evidence>
<reference evidence="2" key="1">
    <citation type="submission" date="2023-06" db="EMBL/GenBank/DDBJ databases">
        <title>Genome-scale phylogeny and comparative genomics of the fungal order Sordariales.</title>
        <authorList>
            <consortium name="Lawrence Berkeley National Laboratory"/>
            <person name="Hensen N."/>
            <person name="Bonometti L."/>
            <person name="Westerberg I."/>
            <person name="Brannstrom I.O."/>
            <person name="Guillou S."/>
            <person name="Cros-Aarteil S."/>
            <person name="Calhoun S."/>
            <person name="Haridas S."/>
            <person name="Kuo A."/>
            <person name="Mondo S."/>
            <person name="Pangilinan J."/>
            <person name="Riley R."/>
            <person name="Labutti K."/>
            <person name="Andreopoulos B."/>
            <person name="Lipzen A."/>
            <person name="Chen C."/>
            <person name="Yanf M."/>
            <person name="Daum C."/>
            <person name="Ng V."/>
            <person name="Clum A."/>
            <person name="Steindorff A."/>
            <person name="Ohm R."/>
            <person name="Martin F."/>
            <person name="Silar P."/>
            <person name="Natvig D."/>
            <person name="Lalanne C."/>
            <person name="Gautier V."/>
            <person name="Ament-Velasquez S.L."/>
            <person name="Kruys A."/>
            <person name="Hutchinson M.I."/>
            <person name="Powell A.J."/>
            <person name="Barry K."/>
            <person name="Miller A.N."/>
            <person name="Grigoriev I.V."/>
            <person name="Debuchy R."/>
            <person name="Gladieux P."/>
            <person name="Thoren M.H."/>
            <person name="Johannesson H."/>
        </authorList>
    </citation>
    <scope>NUCLEOTIDE SEQUENCE</scope>
    <source>
        <strain evidence="2">PSN4</strain>
    </source>
</reference>
<evidence type="ECO:0000256" key="1">
    <source>
        <dbReference type="SAM" id="SignalP"/>
    </source>
</evidence>
<sequence>MLRGLLQTRVKFLAAMALIQGTMAQEHVSGLPICPTCYTHTIIIPPPCAPPITCTGPSTPPAWGCTRTIDMRPTTYTVPGFNPACPTTPTATSNGGCPSWPACSQSLCSTVTLGRPGGDIWTTITEPAMKCIPTTTYTIPSKTTPSLSYDTTITPPPFPSFAPDED</sequence>